<feature type="transmembrane region" description="Helical" evidence="5">
    <location>
        <begin position="96"/>
        <end position="118"/>
    </location>
</feature>
<name>A0AA38VP59_9PEZI</name>
<organism evidence="6 7">
    <name type="scientific">Coniochaeta hoffmannii</name>
    <dbReference type="NCBI Taxonomy" id="91930"/>
    <lineage>
        <taxon>Eukaryota</taxon>
        <taxon>Fungi</taxon>
        <taxon>Dikarya</taxon>
        <taxon>Ascomycota</taxon>
        <taxon>Pezizomycotina</taxon>
        <taxon>Sordariomycetes</taxon>
        <taxon>Sordariomycetidae</taxon>
        <taxon>Coniochaetales</taxon>
        <taxon>Coniochaetaceae</taxon>
        <taxon>Coniochaeta</taxon>
    </lineage>
</organism>
<reference evidence="6" key="1">
    <citation type="submission" date="2022-07" db="EMBL/GenBank/DDBJ databases">
        <title>Fungi with potential for degradation of polypropylene.</title>
        <authorList>
            <person name="Gostincar C."/>
        </authorList>
    </citation>
    <scope>NUCLEOTIDE SEQUENCE</scope>
    <source>
        <strain evidence="6">EXF-13287</strain>
    </source>
</reference>
<dbReference type="EMBL" id="JANBVN010000012">
    <property type="protein sequence ID" value="KAJ9162367.1"/>
    <property type="molecule type" value="Genomic_DNA"/>
</dbReference>
<protein>
    <submittedName>
        <fullName evidence="6">Uncharacterized protein</fullName>
    </submittedName>
</protein>
<evidence type="ECO:0000256" key="2">
    <source>
        <dbReference type="ARBA" id="ARBA00022692"/>
    </source>
</evidence>
<evidence type="ECO:0000313" key="7">
    <source>
        <dbReference type="Proteomes" id="UP001174691"/>
    </source>
</evidence>
<sequence length="169" mass="19228">MIEHADQLEREIFVSGNNSIKDDWRQHAAHTGSQIKKRILEIFNDYDHDIRQCTAVISGLTLATQMSWNQITFQDAQTNLKIASDAKYDSSHMKTIATLTMVFLPATFVSSVFSMTFFDWDPPEGKQIVSQYAWIYPAIVAAITILVVGVWYPFIKKVKAKHSYIPPSV</sequence>
<evidence type="ECO:0000256" key="3">
    <source>
        <dbReference type="ARBA" id="ARBA00022989"/>
    </source>
</evidence>
<evidence type="ECO:0000313" key="6">
    <source>
        <dbReference type="EMBL" id="KAJ9162367.1"/>
    </source>
</evidence>
<keyword evidence="4 5" id="KW-0472">Membrane</keyword>
<keyword evidence="2 5" id="KW-0812">Transmembrane</keyword>
<comment type="caution">
    <text evidence="6">The sequence shown here is derived from an EMBL/GenBank/DDBJ whole genome shotgun (WGS) entry which is preliminary data.</text>
</comment>
<accession>A0AA38VP59</accession>
<evidence type="ECO:0000256" key="4">
    <source>
        <dbReference type="ARBA" id="ARBA00023136"/>
    </source>
</evidence>
<comment type="subcellular location">
    <subcellularLocation>
        <location evidence="1">Membrane</location>
        <topology evidence="1">Multi-pass membrane protein</topology>
    </subcellularLocation>
</comment>
<evidence type="ECO:0000256" key="5">
    <source>
        <dbReference type="SAM" id="Phobius"/>
    </source>
</evidence>
<dbReference type="AlphaFoldDB" id="A0AA38VP59"/>
<dbReference type="SUPFAM" id="SSF144083">
    <property type="entry name" value="Magnesium transport protein CorA, transmembrane region"/>
    <property type="match status" value="1"/>
</dbReference>
<evidence type="ECO:0000256" key="1">
    <source>
        <dbReference type="ARBA" id="ARBA00004141"/>
    </source>
</evidence>
<dbReference type="Gene3D" id="1.20.58.340">
    <property type="entry name" value="Magnesium transport protein CorA, transmembrane region"/>
    <property type="match status" value="1"/>
</dbReference>
<proteinExistence type="predicted"/>
<keyword evidence="7" id="KW-1185">Reference proteome</keyword>
<dbReference type="GO" id="GO:0016020">
    <property type="term" value="C:membrane"/>
    <property type="evidence" value="ECO:0007669"/>
    <property type="project" value="UniProtKB-SubCell"/>
</dbReference>
<dbReference type="InterPro" id="IPR045863">
    <property type="entry name" value="CorA_TM1_TM2"/>
</dbReference>
<feature type="transmembrane region" description="Helical" evidence="5">
    <location>
        <begin position="133"/>
        <end position="154"/>
    </location>
</feature>
<gene>
    <name evidence="6" type="ORF">NKR19_g1302</name>
</gene>
<keyword evidence="3 5" id="KW-1133">Transmembrane helix</keyword>
<dbReference type="Proteomes" id="UP001174691">
    <property type="component" value="Unassembled WGS sequence"/>
</dbReference>